<evidence type="ECO:0000313" key="19">
    <source>
        <dbReference type="Proteomes" id="UP000192997"/>
    </source>
</evidence>
<dbReference type="InterPro" id="IPR019554">
    <property type="entry name" value="Soluble_ligand-bd"/>
</dbReference>
<dbReference type="InterPro" id="IPR003715">
    <property type="entry name" value="Poly_export_N"/>
</dbReference>
<dbReference type="InterPro" id="IPR054765">
    <property type="entry name" value="SLBB_dom"/>
</dbReference>
<dbReference type="GO" id="GO:0015288">
    <property type="term" value="F:porin activity"/>
    <property type="evidence" value="ECO:0007669"/>
    <property type="project" value="UniProtKB-KW"/>
</dbReference>
<feature type="domain" description="Soluble ligand binding" evidence="16">
    <location>
        <begin position="481"/>
        <end position="535"/>
    </location>
</feature>
<keyword evidence="7" id="KW-0732">Signal</keyword>
<evidence type="ECO:0000256" key="14">
    <source>
        <dbReference type="ARBA" id="ARBA00023288"/>
    </source>
</evidence>
<keyword evidence="9" id="KW-0406">Ion transport</keyword>
<dbReference type="PANTHER" id="PTHR33619:SF3">
    <property type="entry name" value="POLYSACCHARIDE EXPORT PROTEIN GFCE-RELATED"/>
    <property type="match status" value="1"/>
</dbReference>
<dbReference type="Pfam" id="PF10531">
    <property type="entry name" value="SLBB"/>
    <property type="match status" value="1"/>
</dbReference>
<accession>A0A1X4G3H9</accession>
<comment type="similarity">
    <text evidence="2">Belongs to the BexD/CtrA/VexA family.</text>
</comment>
<keyword evidence="6" id="KW-0812">Transmembrane</keyword>
<dbReference type="InterPro" id="IPR049712">
    <property type="entry name" value="Poly_export"/>
</dbReference>
<protein>
    <submittedName>
        <fullName evidence="18">Polysaccharide export protein</fullName>
    </submittedName>
</protein>
<comment type="caution">
    <text evidence="18">The sequence shown here is derived from an EMBL/GenBank/DDBJ whole genome shotgun (WGS) entry which is preliminary data.</text>
</comment>
<keyword evidence="4" id="KW-1134">Transmembrane beta strand</keyword>
<feature type="domain" description="SLBB" evidence="17">
    <location>
        <begin position="248"/>
        <end position="334"/>
    </location>
</feature>
<keyword evidence="14" id="KW-0449">Lipoprotein</keyword>
<evidence type="ECO:0000256" key="8">
    <source>
        <dbReference type="ARBA" id="ARBA00023047"/>
    </source>
</evidence>
<evidence type="ECO:0000256" key="11">
    <source>
        <dbReference type="ARBA" id="ARBA00023136"/>
    </source>
</evidence>
<evidence type="ECO:0000256" key="9">
    <source>
        <dbReference type="ARBA" id="ARBA00023065"/>
    </source>
</evidence>
<evidence type="ECO:0000256" key="12">
    <source>
        <dbReference type="ARBA" id="ARBA00023139"/>
    </source>
</evidence>
<evidence type="ECO:0000256" key="7">
    <source>
        <dbReference type="ARBA" id="ARBA00022729"/>
    </source>
</evidence>
<name>A0A1X4G3H9_9CYAN</name>
<feature type="domain" description="Polysaccharide export protein N-terminal" evidence="15">
    <location>
        <begin position="50"/>
        <end position="121"/>
    </location>
</feature>
<proteinExistence type="inferred from homology"/>
<evidence type="ECO:0000256" key="1">
    <source>
        <dbReference type="ARBA" id="ARBA00004571"/>
    </source>
</evidence>
<sequence length="596" mass="63488">MVNKNFWKPIIHSSTALVLLTTLNTAWPLVSLAQSRLQSKVNSASSSLFTDYLLGGGDRIRVNVFEAPEYTGEYQIPPGGEINMPLIGSIPVSGLTTQQAADEIARRYARFLKRPLISVNLLAPRPINIFVAGEVTRPGSYSLSLQGTGGNNPGVQYPTVLAALTTAEGVTLAADVTKVQLRRKVGRSGEQVVNLNLKEITQTGRIPIDITLRDGDTIFVPTATDFNVAESRNLFAASYAASRTAPRKVAIIGQVDRPGSYFLGGNDSAGLPTLMRAIQLSGGITSQADVRNIKIRRPTRTGKEQTLNINLWELLQNGDSNQDVVVQEGDTIIVPTVTQVNRAEVTRLAATTLAASRTAPRRVAIIGQVFRPGSYLVAAGGGNDSGNDSGGLPTVMRAIQLSGGITSQADVRNIKVRRPPTRTNKEQTLNINLWELLQTGDLDQDVVVEDGDTIIVPTATEVNTAEVTQLATTTLSPATIKVGVVGEVKKPGVTDLQPNSSLNQALLAAGGFNDARASSSSVDLVRLNPNGTVTKRAVKVDFSKGINEETNPILRNNDVIVVNRSVLARTGDALGAVTAPLAPIFSVISLFRLLGL</sequence>
<keyword evidence="3" id="KW-0813">Transport</keyword>
<keyword evidence="10" id="KW-0626">Porin</keyword>
<keyword evidence="13" id="KW-0998">Cell outer membrane</keyword>
<dbReference type="Pfam" id="PF02563">
    <property type="entry name" value="Poly_export"/>
    <property type="match status" value="1"/>
</dbReference>
<dbReference type="GO" id="GO:0046930">
    <property type="term" value="C:pore complex"/>
    <property type="evidence" value="ECO:0007669"/>
    <property type="project" value="UniProtKB-KW"/>
</dbReference>
<evidence type="ECO:0000259" key="16">
    <source>
        <dbReference type="Pfam" id="PF10531"/>
    </source>
</evidence>
<keyword evidence="5" id="KW-0762">Sugar transport</keyword>
<evidence type="ECO:0000256" key="4">
    <source>
        <dbReference type="ARBA" id="ARBA00022452"/>
    </source>
</evidence>
<dbReference type="PANTHER" id="PTHR33619">
    <property type="entry name" value="POLYSACCHARIDE EXPORT PROTEIN GFCE-RELATED"/>
    <property type="match status" value="1"/>
</dbReference>
<evidence type="ECO:0000256" key="5">
    <source>
        <dbReference type="ARBA" id="ARBA00022597"/>
    </source>
</evidence>
<dbReference type="GO" id="GO:0015159">
    <property type="term" value="F:polysaccharide transmembrane transporter activity"/>
    <property type="evidence" value="ECO:0007669"/>
    <property type="project" value="InterPro"/>
</dbReference>
<gene>
    <name evidence="18" type="ORF">B7O87_14205</name>
</gene>
<evidence type="ECO:0000313" key="18">
    <source>
        <dbReference type="EMBL" id="OSO88121.1"/>
    </source>
</evidence>
<evidence type="ECO:0000256" key="13">
    <source>
        <dbReference type="ARBA" id="ARBA00023237"/>
    </source>
</evidence>
<comment type="subcellular location">
    <subcellularLocation>
        <location evidence="1">Cell outer membrane</location>
        <topology evidence="1">Multi-pass membrane protein</topology>
    </subcellularLocation>
</comment>
<evidence type="ECO:0000259" key="17">
    <source>
        <dbReference type="Pfam" id="PF22461"/>
    </source>
</evidence>
<reference evidence="19" key="1">
    <citation type="submission" date="2017-04" db="EMBL/GenBank/DDBJ databases">
        <authorList>
            <person name="Abreu V.A."/>
            <person name="Popin R.V."/>
            <person name="Rigonato J."/>
            <person name="Andreote A.P."/>
            <person name="Schaker P.C."/>
            <person name="Hoff-Risseti C."/>
            <person name="Alvarenga D.O."/>
            <person name="Varani A.M."/>
            <person name="Fiore M.F."/>
        </authorList>
    </citation>
    <scope>NUCLEOTIDE SEQUENCE [LARGE SCALE GENOMIC DNA]</scope>
    <source>
        <strain evidence="19">CENA303</strain>
    </source>
</reference>
<evidence type="ECO:0000256" key="3">
    <source>
        <dbReference type="ARBA" id="ARBA00022448"/>
    </source>
</evidence>
<dbReference type="GO" id="GO:0009279">
    <property type="term" value="C:cell outer membrane"/>
    <property type="evidence" value="ECO:0007669"/>
    <property type="project" value="UniProtKB-SubCell"/>
</dbReference>
<evidence type="ECO:0000256" key="2">
    <source>
        <dbReference type="ARBA" id="ARBA00009450"/>
    </source>
</evidence>
<evidence type="ECO:0000256" key="6">
    <source>
        <dbReference type="ARBA" id="ARBA00022692"/>
    </source>
</evidence>
<keyword evidence="11" id="KW-0472">Membrane</keyword>
<dbReference type="GO" id="GO:0006811">
    <property type="term" value="P:monoatomic ion transport"/>
    <property type="evidence" value="ECO:0007669"/>
    <property type="project" value="UniProtKB-KW"/>
</dbReference>
<dbReference type="Gene3D" id="3.30.1950.10">
    <property type="entry name" value="wza like domain"/>
    <property type="match status" value="1"/>
</dbReference>
<evidence type="ECO:0000256" key="10">
    <source>
        <dbReference type="ARBA" id="ARBA00023114"/>
    </source>
</evidence>
<organism evidence="18 19">
    <name type="scientific">Cylindrospermopsis raciborskii CENA303</name>
    <dbReference type="NCBI Taxonomy" id="1170769"/>
    <lineage>
        <taxon>Bacteria</taxon>
        <taxon>Bacillati</taxon>
        <taxon>Cyanobacteriota</taxon>
        <taxon>Cyanophyceae</taxon>
        <taxon>Nostocales</taxon>
        <taxon>Aphanizomenonaceae</taxon>
        <taxon>Cylindrospermopsis</taxon>
    </lineage>
</organism>
<dbReference type="Pfam" id="PF22461">
    <property type="entry name" value="SLBB_2"/>
    <property type="match status" value="1"/>
</dbReference>
<evidence type="ECO:0000259" key="15">
    <source>
        <dbReference type="Pfam" id="PF02563"/>
    </source>
</evidence>
<keyword evidence="8" id="KW-0625">Polysaccharide transport</keyword>
<dbReference type="EMBL" id="NBYN01000060">
    <property type="protein sequence ID" value="OSO88121.1"/>
    <property type="molecule type" value="Genomic_DNA"/>
</dbReference>
<dbReference type="AlphaFoldDB" id="A0A1X4G3H9"/>
<dbReference type="Proteomes" id="UP000192997">
    <property type="component" value="Unassembled WGS sequence"/>
</dbReference>
<keyword evidence="12" id="KW-0564">Palmitate</keyword>
<dbReference type="Gene3D" id="3.10.560.10">
    <property type="entry name" value="Outer membrane lipoprotein wza domain like"/>
    <property type="match status" value="4"/>
</dbReference>